<proteinExistence type="predicted"/>
<organism evidence="1 2">
    <name type="scientific">Aerococcus urinae</name>
    <dbReference type="NCBI Taxonomy" id="1376"/>
    <lineage>
        <taxon>Bacteria</taxon>
        <taxon>Bacillati</taxon>
        <taxon>Bacillota</taxon>
        <taxon>Bacilli</taxon>
        <taxon>Lactobacillales</taxon>
        <taxon>Aerococcaceae</taxon>
        <taxon>Aerococcus</taxon>
    </lineage>
</organism>
<dbReference type="Proteomes" id="UP000251923">
    <property type="component" value="Unassembled WGS sequence"/>
</dbReference>
<reference evidence="1 2" key="1">
    <citation type="submission" date="2018-04" db="EMBL/GenBank/DDBJ databases">
        <title>Aerococcus urinae genomes.</title>
        <authorList>
            <person name="Hilt E."/>
            <person name="Gilbert N.M."/>
            <person name="Thomas-White K."/>
            <person name="Putonti C."/>
            <person name="Lewis A.L."/>
            <person name="Visck K.L."/>
            <person name="Wolfe A.J."/>
        </authorList>
    </citation>
    <scope>NUCLEOTIDE SEQUENCE [LARGE SCALE GENOMIC DNA]</scope>
    <source>
        <strain evidence="1 2">UMB7480</strain>
    </source>
</reference>
<evidence type="ECO:0000313" key="2">
    <source>
        <dbReference type="Proteomes" id="UP000251923"/>
    </source>
</evidence>
<sequence length="28" mass="3351">YALWPSNKQIFDHLARLPLEDDHEEKGQ</sequence>
<dbReference type="EMBL" id="QMHM01000125">
    <property type="protein sequence ID" value="RAV74161.1"/>
    <property type="molecule type" value="Genomic_DNA"/>
</dbReference>
<protein>
    <submittedName>
        <fullName evidence="1">Uncharacterized protein</fullName>
    </submittedName>
</protein>
<dbReference type="AlphaFoldDB" id="A0A329NU19"/>
<feature type="non-terminal residue" evidence="1">
    <location>
        <position position="1"/>
    </location>
</feature>
<name>A0A329NU19_9LACT</name>
<gene>
    <name evidence="1" type="ORF">DBT54_10385</name>
</gene>
<evidence type="ECO:0000313" key="1">
    <source>
        <dbReference type="EMBL" id="RAV74161.1"/>
    </source>
</evidence>
<accession>A0A329NU19</accession>
<comment type="caution">
    <text evidence="1">The sequence shown here is derived from an EMBL/GenBank/DDBJ whole genome shotgun (WGS) entry which is preliminary data.</text>
</comment>